<dbReference type="InterPro" id="IPR001478">
    <property type="entry name" value="PDZ"/>
</dbReference>
<dbReference type="SUPFAM" id="SSF50494">
    <property type="entry name" value="Trypsin-like serine proteases"/>
    <property type="match status" value="1"/>
</dbReference>
<feature type="domain" description="PDZ" evidence="4">
    <location>
        <begin position="209"/>
        <end position="260"/>
    </location>
</feature>
<dbReference type="Proteomes" id="UP000658514">
    <property type="component" value="Unassembled WGS sequence"/>
</dbReference>
<dbReference type="EMBL" id="JACJQH010000001">
    <property type="protein sequence ID" value="MBD2193994.1"/>
    <property type="molecule type" value="Genomic_DNA"/>
</dbReference>
<evidence type="ECO:0000256" key="3">
    <source>
        <dbReference type="SAM" id="MobiDB-lite"/>
    </source>
</evidence>
<dbReference type="Gene3D" id="2.40.10.120">
    <property type="match status" value="1"/>
</dbReference>
<evidence type="ECO:0000256" key="2">
    <source>
        <dbReference type="ARBA" id="ARBA00022801"/>
    </source>
</evidence>
<keyword evidence="6" id="KW-1185">Reference proteome</keyword>
<evidence type="ECO:0000313" key="6">
    <source>
        <dbReference type="Proteomes" id="UP000658514"/>
    </source>
</evidence>
<keyword evidence="2" id="KW-0378">Hydrolase</keyword>
<dbReference type="SUPFAM" id="SSF50156">
    <property type="entry name" value="PDZ domain-like"/>
    <property type="match status" value="1"/>
</dbReference>
<dbReference type="PANTHER" id="PTHR43343">
    <property type="entry name" value="PEPTIDASE S12"/>
    <property type="match status" value="1"/>
</dbReference>
<organism evidence="5 6">
    <name type="scientific">Calothrix parietina FACHB-288</name>
    <dbReference type="NCBI Taxonomy" id="2692896"/>
    <lineage>
        <taxon>Bacteria</taxon>
        <taxon>Bacillati</taxon>
        <taxon>Cyanobacteriota</taxon>
        <taxon>Cyanophyceae</taxon>
        <taxon>Nostocales</taxon>
        <taxon>Calotrichaceae</taxon>
        <taxon>Calothrix</taxon>
    </lineage>
</organism>
<keyword evidence="1" id="KW-0645">Protease</keyword>
<feature type="compositionally biased region" description="Basic and acidic residues" evidence="3">
    <location>
        <begin position="301"/>
        <end position="316"/>
    </location>
</feature>
<protein>
    <submittedName>
        <fullName evidence="5">Trypsin-like peptidase domain-containing protein</fullName>
    </submittedName>
</protein>
<dbReference type="InterPro" id="IPR001940">
    <property type="entry name" value="Peptidase_S1C"/>
</dbReference>
<evidence type="ECO:0000256" key="1">
    <source>
        <dbReference type="ARBA" id="ARBA00022670"/>
    </source>
</evidence>
<dbReference type="Pfam" id="PF13180">
    <property type="entry name" value="PDZ_2"/>
    <property type="match status" value="1"/>
</dbReference>
<accession>A0ABR8A2C2</accession>
<dbReference type="InterPro" id="IPR009003">
    <property type="entry name" value="Peptidase_S1_PA"/>
</dbReference>
<dbReference type="Pfam" id="PF13365">
    <property type="entry name" value="Trypsin_2"/>
    <property type="match status" value="1"/>
</dbReference>
<proteinExistence type="predicted"/>
<dbReference type="InterPro" id="IPR036034">
    <property type="entry name" value="PDZ_sf"/>
</dbReference>
<feature type="region of interest" description="Disordered" evidence="3">
    <location>
        <begin position="301"/>
        <end position="329"/>
    </location>
</feature>
<dbReference type="SMART" id="SM00228">
    <property type="entry name" value="PDZ"/>
    <property type="match status" value="1"/>
</dbReference>
<dbReference type="PROSITE" id="PS50106">
    <property type="entry name" value="PDZ"/>
    <property type="match status" value="1"/>
</dbReference>
<gene>
    <name evidence="5" type="ORF">H6G24_00600</name>
</gene>
<dbReference type="PANTHER" id="PTHR43343:SF3">
    <property type="entry name" value="PROTEASE DO-LIKE 8, CHLOROPLASTIC"/>
    <property type="match status" value="1"/>
</dbReference>
<sequence>MSSLQELSNSLADTVEQAGTAVVAVNAGTRMSPSGIHWRQGIIVTSDESLPRYDEITVTLADGRSVAATHLGHDSSTDVAVFQIETVETPVAKIGDATNLKVGHLVLGIARSYEGDLRAALGTVSVVSGAWQSIAGGNIDQFIRPDMTLYPGFAGGPLVDAAGYVVGMNTSGKRGTALTIPAATVNRVVEQLLARGHIARGYLGLGMQPVRLPNNLIAALNLTVPTGVIVVNVESGGPADNAGVLLGDVLVKFDGMTVSDTGDVMALLNSSDRVGKTVPVQLVRGGVLVEIAIAIGERPFEQSARSEDREKADSDRHHRHGRHGRRGRR</sequence>
<evidence type="ECO:0000313" key="5">
    <source>
        <dbReference type="EMBL" id="MBD2193994.1"/>
    </source>
</evidence>
<dbReference type="InterPro" id="IPR051201">
    <property type="entry name" value="Chloro_Bact_Ser_Proteases"/>
</dbReference>
<reference evidence="5 6" key="1">
    <citation type="journal article" date="2020" name="ISME J.">
        <title>Comparative genomics reveals insights into cyanobacterial evolution and habitat adaptation.</title>
        <authorList>
            <person name="Chen M.Y."/>
            <person name="Teng W.K."/>
            <person name="Zhao L."/>
            <person name="Hu C.X."/>
            <person name="Zhou Y.K."/>
            <person name="Han B.P."/>
            <person name="Song L.R."/>
            <person name="Shu W.S."/>
        </authorList>
    </citation>
    <scope>NUCLEOTIDE SEQUENCE [LARGE SCALE GENOMIC DNA]</scope>
    <source>
        <strain evidence="5 6">FACHB-288</strain>
    </source>
</reference>
<dbReference type="Gene3D" id="2.30.42.10">
    <property type="match status" value="1"/>
</dbReference>
<feature type="compositionally biased region" description="Basic residues" evidence="3">
    <location>
        <begin position="317"/>
        <end position="329"/>
    </location>
</feature>
<evidence type="ECO:0000259" key="4">
    <source>
        <dbReference type="PROSITE" id="PS50106"/>
    </source>
</evidence>
<dbReference type="PRINTS" id="PR00834">
    <property type="entry name" value="PROTEASES2C"/>
</dbReference>
<dbReference type="RefSeq" id="WP_190538363.1">
    <property type="nucleotide sequence ID" value="NZ_CAWPNO010000001.1"/>
</dbReference>
<name>A0ABR8A2C2_9CYAN</name>
<comment type="caution">
    <text evidence="5">The sequence shown here is derived from an EMBL/GenBank/DDBJ whole genome shotgun (WGS) entry which is preliminary data.</text>
</comment>